<dbReference type="GO" id="GO:0008483">
    <property type="term" value="F:transaminase activity"/>
    <property type="evidence" value="ECO:0007669"/>
    <property type="project" value="UniProtKB-KW"/>
</dbReference>
<accession>A0AAN1WFG7</accession>
<dbReference type="AlphaFoldDB" id="A0AAN1WFG7"/>
<dbReference type="InterPro" id="IPR015422">
    <property type="entry name" value="PyrdxlP-dep_Trfase_small"/>
</dbReference>
<protein>
    <submittedName>
        <fullName evidence="4">Aminotransferase MxcL</fullName>
    </submittedName>
</protein>
<dbReference type="RefSeq" id="WP_236986105.1">
    <property type="nucleotide sequence ID" value="NZ_AP023086.1"/>
</dbReference>
<comment type="similarity">
    <text evidence="3">Belongs to the class-III pyridoxal-phosphate-dependent aminotransferase family.</text>
</comment>
<evidence type="ECO:0000256" key="2">
    <source>
        <dbReference type="ARBA" id="ARBA00022898"/>
    </source>
</evidence>
<name>A0AAN1WFG7_9GAMM</name>
<dbReference type="Proteomes" id="UP001320119">
    <property type="component" value="Chromosome"/>
</dbReference>
<dbReference type="Gene3D" id="3.90.1150.10">
    <property type="entry name" value="Aspartate Aminotransferase, domain 1"/>
    <property type="match status" value="1"/>
</dbReference>
<dbReference type="PANTHER" id="PTHR43713">
    <property type="entry name" value="GLUTAMATE-1-SEMIALDEHYDE 2,1-AMINOMUTASE"/>
    <property type="match status" value="1"/>
</dbReference>
<reference evidence="4 5" key="1">
    <citation type="journal article" date="2022" name="IScience">
        <title>An ultrasensitive nanofiber-based assay for enzymatic hydrolysis and deep-sea microbial degradation of cellulose.</title>
        <authorList>
            <person name="Tsudome M."/>
            <person name="Tachioka M."/>
            <person name="Miyazaki M."/>
            <person name="Uchimura K."/>
            <person name="Tsuda M."/>
            <person name="Takaki Y."/>
            <person name="Deguchi S."/>
        </authorList>
    </citation>
    <scope>NUCLEOTIDE SEQUENCE [LARGE SCALE GENOMIC DNA]</scope>
    <source>
        <strain evidence="4 5">GE09</strain>
    </source>
</reference>
<evidence type="ECO:0000313" key="4">
    <source>
        <dbReference type="EMBL" id="BCD96613.1"/>
    </source>
</evidence>
<dbReference type="PANTHER" id="PTHR43713:SF3">
    <property type="entry name" value="GLUTAMATE-1-SEMIALDEHYDE 2,1-AMINOMUTASE 1, CHLOROPLASTIC-RELATED"/>
    <property type="match status" value="1"/>
</dbReference>
<evidence type="ECO:0000313" key="5">
    <source>
        <dbReference type="Proteomes" id="UP001320119"/>
    </source>
</evidence>
<dbReference type="PROSITE" id="PS00600">
    <property type="entry name" value="AA_TRANSFER_CLASS_3"/>
    <property type="match status" value="1"/>
</dbReference>
<dbReference type="InterPro" id="IPR005814">
    <property type="entry name" value="Aminotrans_3"/>
</dbReference>
<sequence>MNNMKNGLDKSNALLADARNMIAGVTQSMMKKPEQFCLGKFPVYLESGNGAEVTDVDDNTYIDYICGLGANALGHNYPAVTAAISQNLHKGLLHSLPAPVEVKTAKALIDIIPHAQMVRFFKTGADANSAAVRLARFCTQKDKIVTVGYNGWHDHYMFDTPGVPKTIAEFTYRMPLFQPSDEQPLLDLIEDKGDELAAVLLSIPYNRELSPDFFQQVKNACNAHNIIFIIDEVVSGFRLAKGGAQEYFNVEADLVTLSKGLAAGMPLSAVAGKKALLDEMEKLQVSTTFGGEMLSLEVCAAAIDTYQTTNYISHIHALGKKLKEGINQAAERLNAPLRVVGYDAIPMFLFAKNPAVHVKLAEPFVGLMAAQGFILRRDVNFLCAAHTEQHIEKTIDAVTSALQKMLNDGLFTHESSALNPQFNDENKEEVCEA</sequence>
<keyword evidence="2 3" id="KW-0663">Pyridoxal phosphate</keyword>
<dbReference type="InterPro" id="IPR049704">
    <property type="entry name" value="Aminotrans_3_PPA_site"/>
</dbReference>
<keyword evidence="4" id="KW-0032">Aminotransferase</keyword>
<evidence type="ECO:0000256" key="3">
    <source>
        <dbReference type="RuleBase" id="RU003560"/>
    </source>
</evidence>
<dbReference type="SUPFAM" id="SSF53383">
    <property type="entry name" value="PLP-dependent transferases"/>
    <property type="match status" value="1"/>
</dbReference>
<gene>
    <name evidence="4" type="ORF">MARGE09_P0813</name>
</gene>
<proteinExistence type="inferred from homology"/>
<dbReference type="Pfam" id="PF00202">
    <property type="entry name" value="Aminotran_3"/>
    <property type="match status" value="1"/>
</dbReference>
<keyword evidence="5" id="KW-1185">Reference proteome</keyword>
<organism evidence="4 5">
    <name type="scientific">Marinagarivorans cellulosilyticus</name>
    <dbReference type="NCBI Taxonomy" id="2721545"/>
    <lineage>
        <taxon>Bacteria</taxon>
        <taxon>Pseudomonadati</taxon>
        <taxon>Pseudomonadota</taxon>
        <taxon>Gammaproteobacteria</taxon>
        <taxon>Cellvibrionales</taxon>
        <taxon>Cellvibrionaceae</taxon>
        <taxon>Marinagarivorans</taxon>
    </lineage>
</organism>
<dbReference type="InterPro" id="IPR015424">
    <property type="entry name" value="PyrdxlP-dep_Trfase"/>
</dbReference>
<dbReference type="Gene3D" id="3.40.640.10">
    <property type="entry name" value="Type I PLP-dependent aspartate aminotransferase-like (Major domain)"/>
    <property type="match status" value="1"/>
</dbReference>
<evidence type="ECO:0000256" key="1">
    <source>
        <dbReference type="ARBA" id="ARBA00001933"/>
    </source>
</evidence>
<keyword evidence="4" id="KW-0808">Transferase</keyword>
<comment type="cofactor">
    <cofactor evidence="1">
        <name>pyridoxal 5'-phosphate</name>
        <dbReference type="ChEBI" id="CHEBI:597326"/>
    </cofactor>
</comment>
<dbReference type="KEGG" id="marq:MARGE09_P0813"/>
<dbReference type="InterPro" id="IPR015421">
    <property type="entry name" value="PyrdxlP-dep_Trfase_major"/>
</dbReference>
<dbReference type="GO" id="GO:0030170">
    <property type="term" value="F:pyridoxal phosphate binding"/>
    <property type="evidence" value="ECO:0007669"/>
    <property type="project" value="InterPro"/>
</dbReference>
<dbReference type="EMBL" id="AP023086">
    <property type="protein sequence ID" value="BCD96613.1"/>
    <property type="molecule type" value="Genomic_DNA"/>
</dbReference>